<dbReference type="SUPFAM" id="SSF53474">
    <property type="entry name" value="alpha/beta-Hydrolases"/>
    <property type="match status" value="1"/>
</dbReference>
<dbReference type="AlphaFoldDB" id="A0A1E3BAB6"/>
<protein>
    <recommendedName>
        <fullName evidence="6">Carboxypeptidase</fullName>
        <ecNumber evidence="6">3.4.16.-</ecNumber>
    </recommendedName>
</protein>
<name>A0A1E3BAB6_ASPCR</name>
<evidence type="ECO:0000256" key="1">
    <source>
        <dbReference type="ARBA" id="ARBA00009431"/>
    </source>
</evidence>
<dbReference type="InterPro" id="IPR001563">
    <property type="entry name" value="Peptidase_S10"/>
</dbReference>
<keyword evidence="3 6" id="KW-0645">Protease</keyword>
<evidence type="ECO:0000313" key="8">
    <source>
        <dbReference type="Proteomes" id="UP000094569"/>
    </source>
</evidence>
<evidence type="ECO:0000256" key="3">
    <source>
        <dbReference type="ARBA" id="ARBA00022670"/>
    </source>
</evidence>
<reference evidence="7 8" key="1">
    <citation type="journal article" date="2016" name="BMC Genomics">
        <title>Comparative genomic and transcriptomic analyses of the Fuzhuan brick tea-fermentation fungus Aspergillus cristatus.</title>
        <authorList>
            <person name="Ge Y."/>
            <person name="Wang Y."/>
            <person name="Liu Y."/>
            <person name="Tan Y."/>
            <person name="Ren X."/>
            <person name="Zhang X."/>
            <person name="Hyde K.D."/>
            <person name="Liu Y."/>
            <person name="Liu Z."/>
        </authorList>
    </citation>
    <scope>NUCLEOTIDE SEQUENCE [LARGE SCALE GENOMIC DNA]</scope>
    <source>
        <strain evidence="7 8">GZAAS20.1005</strain>
    </source>
</reference>
<dbReference type="PROSITE" id="PS00560">
    <property type="entry name" value="CARBOXYPEPT_SER_HIS"/>
    <property type="match status" value="1"/>
</dbReference>
<keyword evidence="8" id="KW-1185">Reference proteome</keyword>
<accession>A0A1E3BAB6</accession>
<evidence type="ECO:0000313" key="7">
    <source>
        <dbReference type="EMBL" id="ODM17933.1"/>
    </source>
</evidence>
<dbReference type="STRING" id="573508.A0A1E3BAB6"/>
<keyword evidence="5" id="KW-0325">Glycoprotein</keyword>
<organism evidence="7 8">
    <name type="scientific">Aspergillus cristatus</name>
    <name type="common">Chinese Fuzhuan brick tea-fermentation fungus</name>
    <name type="synonym">Eurotium cristatum</name>
    <dbReference type="NCBI Taxonomy" id="573508"/>
    <lineage>
        <taxon>Eukaryota</taxon>
        <taxon>Fungi</taxon>
        <taxon>Dikarya</taxon>
        <taxon>Ascomycota</taxon>
        <taxon>Pezizomycotina</taxon>
        <taxon>Eurotiomycetes</taxon>
        <taxon>Eurotiomycetidae</taxon>
        <taxon>Eurotiales</taxon>
        <taxon>Aspergillaceae</taxon>
        <taxon>Aspergillus</taxon>
        <taxon>Aspergillus subgen. Aspergillus</taxon>
    </lineage>
</organism>
<dbReference type="VEuPathDB" id="FungiDB:SI65_06721"/>
<dbReference type="PANTHER" id="PTHR11802">
    <property type="entry name" value="SERINE PROTEASE FAMILY S10 SERINE CARBOXYPEPTIDASE"/>
    <property type="match status" value="1"/>
</dbReference>
<evidence type="ECO:0000256" key="4">
    <source>
        <dbReference type="ARBA" id="ARBA00022801"/>
    </source>
</evidence>
<dbReference type="Gene3D" id="1.10.287.410">
    <property type="match status" value="1"/>
</dbReference>
<feature type="signal peptide" evidence="6">
    <location>
        <begin position="1"/>
        <end position="21"/>
    </location>
</feature>
<dbReference type="PRINTS" id="PR00724">
    <property type="entry name" value="CRBOXYPTASEC"/>
</dbReference>
<dbReference type="InterPro" id="IPR033124">
    <property type="entry name" value="Ser_caboxypep_his_AS"/>
</dbReference>
<feature type="chain" id="PRO_5009027084" description="Carboxypeptidase" evidence="6">
    <location>
        <begin position="22"/>
        <end position="511"/>
    </location>
</feature>
<evidence type="ECO:0000256" key="2">
    <source>
        <dbReference type="ARBA" id="ARBA00022645"/>
    </source>
</evidence>
<keyword evidence="6" id="KW-0732">Signal</keyword>
<gene>
    <name evidence="7" type="ORF">SI65_06721</name>
</gene>
<comment type="similarity">
    <text evidence="1 6">Belongs to the peptidase S10 family.</text>
</comment>
<dbReference type="InterPro" id="IPR029058">
    <property type="entry name" value="AB_hydrolase_fold"/>
</dbReference>
<dbReference type="Gene3D" id="3.40.50.1820">
    <property type="entry name" value="alpha/beta hydrolase"/>
    <property type="match status" value="1"/>
</dbReference>
<dbReference type="Proteomes" id="UP000094569">
    <property type="component" value="Unassembled WGS sequence"/>
</dbReference>
<proteinExistence type="inferred from homology"/>
<keyword evidence="2 6" id="KW-0121">Carboxypeptidase</keyword>
<dbReference type="GO" id="GO:0000324">
    <property type="term" value="C:fungal-type vacuole"/>
    <property type="evidence" value="ECO:0007669"/>
    <property type="project" value="TreeGrafter"/>
</dbReference>
<comment type="caution">
    <text evidence="7">The sequence shown here is derived from an EMBL/GenBank/DDBJ whole genome shotgun (WGS) entry which is preliminary data.</text>
</comment>
<dbReference type="GO" id="GO:0006508">
    <property type="term" value="P:proteolysis"/>
    <property type="evidence" value="ECO:0007669"/>
    <property type="project" value="UniProtKB-KW"/>
</dbReference>
<dbReference type="PANTHER" id="PTHR11802:SF453">
    <property type="entry name" value="S1, PUTATIVE-RELATED"/>
    <property type="match status" value="1"/>
</dbReference>
<dbReference type="PROSITE" id="PS00131">
    <property type="entry name" value="CARBOXYPEPT_SER_SER"/>
    <property type="match status" value="1"/>
</dbReference>
<keyword evidence="4 6" id="KW-0378">Hydrolase</keyword>
<sequence length="511" mass="56485">MFVLWLTLLLASITTSTPTTANTLTYTQKHAPNYTVFTHAPTGATLSFVNNSGICETTPNVNQYSGYLSVGEGLNMFFWYPPPLSSSQSSTLVFQETKRNLISFSRGNRFFESRHTPRSAPLATWFNGGPGCSSMIGLFQENGPCHFPLGGDSNEPVRNPYSFNEVANMLYIDQPVGVGFSYADADGNGGVEVNVNSTESAAGYVWVFLQAFFEAFRVYEGRDVAIFTESYGGHYGPSFASHIQSQNELIRNGSLSGEIINLVALGINNAWIDAGIQEKSYIDFAYNNTYRSLITSAQRDTYLSAYEKTCLPAVHNCTSTGTDESCRTANRVCSNQIEGPITRAADFNVYDIRKPKSDPEPPGTYMGYLNREDVRRRIGARGGRFRECAGGVTLDFARTGDNAKTLLPTLSTLIQSGLQVLLWAGDADWICNWVGNYDVANAVIFDRQEEFRRKELVPYTVDGVERGTFKSVGGFTFLRVFGAGHEVPYYQPETSLQVFRQVLEGRGVYST</sequence>
<dbReference type="Pfam" id="PF00450">
    <property type="entry name" value="Peptidase_S10"/>
    <property type="match status" value="1"/>
</dbReference>
<dbReference type="EMBL" id="JXNT01000007">
    <property type="protein sequence ID" value="ODM17933.1"/>
    <property type="molecule type" value="Genomic_DNA"/>
</dbReference>
<evidence type="ECO:0000256" key="5">
    <source>
        <dbReference type="ARBA" id="ARBA00023180"/>
    </source>
</evidence>
<evidence type="ECO:0000256" key="6">
    <source>
        <dbReference type="RuleBase" id="RU361156"/>
    </source>
</evidence>
<dbReference type="GO" id="GO:0004185">
    <property type="term" value="F:serine-type carboxypeptidase activity"/>
    <property type="evidence" value="ECO:0007669"/>
    <property type="project" value="UniProtKB-UniRule"/>
</dbReference>
<dbReference type="InterPro" id="IPR018202">
    <property type="entry name" value="Ser_caboxypep_ser_AS"/>
</dbReference>
<dbReference type="OrthoDB" id="443318at2759"/>
<dbReference type="EC" id="3.4.16.-" evidence="6"/>